<dbReference type="InterPro" id="IPR021683">
    <property type="entry name" value="DUF3267"/>
</dbReference>
<dbReference type="AlphaFoldDB" id="A0A1M7J2V6"/>
<dbReference type="OrthoDB" id="2360495at2"/>
<evidence type="ECO:0000256" key="1">
    <source>
        <dbReference type="SAM" id="Phobius"/>
    </source>
</evidence>
<name>A0A1M7J2V6_9BACI</name>
<dbReference type="EMBL" id="FRCZ01000001">
    <property type="protein sequence ID" value="SHM47311.1"/>
    <property type="molecule type" value="Genomic_DNA"/>
</dbReference>
<evidence type="ECO:0000313" key="3">
    <source>
        <dbReference type="Proteomes" id="UP000184184"/>
    </source>
</evidence>
<keyword evidence="1" id="KW-0472">Membrane</keyword>
<accession>A0A1M7J2V6</accession>
<dbReference type="RefSeq" id="WP_073198878.1">
    <property type="nucleotide sequence ID" value="NZ_FRCZ01000001.1"/>
</dbReference>
<protein>
    <submittedName>
        <fullName evidence="2">Putative zincin peptidase</fullName>
    </submittedName>
</protein>
<feature type="transmembrane region" description="Helical" evidence="1">
    <location>
        <begin position="51"/>
        <end position="71"/>
    </location>
</feature>
<keyword evidence="1" id="KW-0812">Transmembrane</keyword>
<feature type="transmembrane region" description="Helical" evidence="1">
    <location>
        <begin position="135"/>
        <end position="154"/>
    </location>
</feature>
<proteinExistence type="predicted"/>
<sequence>MNCWDSINLTKQLGFYRSIILSFIFGLLSFILLYLPFTLIHKDALVKDHGLIPLAFGIAILPLMHKIIRIIPLKCMNKKIKLKWTWEKRIIPNFDLCKNSHTTKPVLLLALLLPTIIITIPCIVGSYFLPSYYPYFLLAGAINLSLSYIDFLYIRHLWNAPKKCVISNDEKGYDILIPR</sequence>
<reference evidence="2 3" key="1">
    <citation type="submission" date="2016-11" db="EMBL/GenBank/DDBJ databases">
        <authorList>
            <person name="Jaros S."/>
            <person name="Januszkiewicz K."/>
            <person name="Wedrychowicz H."/>
        </authorList>
    </citation>
    <scope>NUCLEOTIDE SEQUENCE [LARGE SCALE GENOMIC DNA]</scope>
    <source>
        <strain evidence="2 3">CGMCC 1.10681</strain>
    </source>
</reference>
<gene>
    <name evidence="2" type="ORF">SAMN05216179_0234</name>
</gene>
<feature type="transmembrane region" description="Helical" evidence="1">
    <location>
        <begin position="20"/>
        <end position="39"/>
    </location>
</feature>
<dbReference type="Proteomes" id="UP000184184">
    <property type="component" value="Unassembled WGS sequence"/>
</dbReference>
<dbReference type="Pfam" id="PF11667">
    <property type="entry name" value="DUF3267"/>
    <property type="match status" value="1"/>
</dbReference>
<evidence type="ECO:0000313" key="2">
    <source>
        <dbReference type="EMBL" id="SHM47311.1"/>
    </source>
</evidence>
<organism evidence="2 3">
    <name type="scientific">Gracilibacillus kekensis</name>
    <dbReference type="NCBI Taxonomy" id="1027249"/>
    <lineage>
        <taxon>Bacteria</taxon>
        <taxon>Bacillati</taxon>
        <taxon>Bacillota</taxon>
        <taxon>Bacilli</taxon>
        <taxon>Bacillales</taxon>
        <taxon>Bacillaceae</taxon>
        <taxon>Gracilibacillus</taxon>
    </lineage>
</organism>
<dbReference type="STRING" id="1027249.SAMN05216179_0234"/>
<keyword evidence="1" id="KW-1133">Transmembrane helix</keyword>
<keyword evidence="3" id="KW-1185">Reference proteome</keyword>
<feature type="transmembrane region" description="Helical" evidence="1">
    <location>
        <begin position="106"/>
        <end position="129"/>
    </location>
</feature>